<evidence type="ECO:0000313" key="2">
    <source>
        <dbReference type="Proteomes" id="UP000199050"/>
    </source>
</evidence>
<reference evidence="2" key="1">
    <citation type="submission" date="2016-10" db="EMBL/GenBank/DDBJ databases">
        <authorList>
            <person name="Varghese N."/>
            <person name="Submissions S."/>
        </authorList>
    </citation>
    <scope>NUCLEOTIDE SEQUENCE [LARGE SCALE GENOMIC DNA]</scope>
    <source>
        <strain evidence="2">CGMCC 1.11012</strain>
    </source>
</reference>
<dbReference type="Proteomes" id="UP000199050">
    <property type="component" value="Unassembled WGS sequence"/>
</dbReference>
<gene>
    <name evidence="1" type="ORF">SAMN05216192_11325</name>
</gene>
<evidence type="ECO:0000313" key="1">
    <source>
        <dbReference type="EMBL" id="SDJ19457.1"/>
    </source>
</evidence>
<sequence>MLHEWRRKWNDFLAGYYETLYADCLVPAKREELLLKAREHSYRSYRLSRTP</sequence>
<dbReference type="RefSeq" id="WP_156123845.1">
    <property type="nucleotide sequence ID" value="NZ_CBCSKY010000032.1"/>
</dbReference>
<proteinExistence type="predicted"/>
<name>A0A1G8RR61_9BACL</name>
<protein>
    <submittedName>
        <fullName evidence="1">Uncharacterized protein</fullName>
    </submittedName>
</protein>
<dbReference type="AlphaFoldDB" id="A0A1G8RR61"/>
<organism evidence="1 2">
    <name type="scientific">Paenibacillus typhae</name>
    <dbReference type="NCBI Taxonomy" id="1174501"/>
    <lineage>
        <taxon>Bacteria</taxon>
        <taxon>Bacillati</taxon>
        <taxon>Bacillota</taxon>
        <taxon>Bacilli</taxon>
        <taxon>Bacillales</taxon>
        <taxon>Paenibacillaceae</taxon>
        <taxon>Paenibacillus</taxon>
    </lineage>
</organism>
<dbReference type="EMBL" id="FNDX01000013">
    <property type="protein sequence ID" value="SDJ19457.1"/>
    <property type="molecule type" value="Genomic_DNA"/>
</dbReference>
<dbReference type="STRING" id="1174501.SAMN05216192_11325"/>
<accession>A0A1G8RR61</accession>
<keyword evidence="2" id="KW-1185">Reference proteome</keyword>